<comment type="caution">
    <text evidence="3">The sequence shown here is derived from an EMBL/GenBank/DDBJ whole genome shotgun (WGS) entry which is preliminary data.</text>
</comment>
<name>A0A9P8XR12_9PEZI</name>
<keyword evidence="1" id="KW-1133">Transmembrane helix</keyword>
<dbReference type="GeneID" id="70189364"/>
<accession>A0A9P8XR12</accession>
<gene>
    <name evidence="3" type="ORF">B0I36DRAFT_369704</name>
</gene>
<feature type="signal peptide" evidence="2">
    <location>
        <begin position="1"/>
        <end position="19"/>
    </location>
</feature>
<keyword evidence="4" id="KW-1185">Reference proteome</keyword>
<evidence type="ECO:0000256" key="2">
    <source>
        <dbReference type="SAM" id="SignalP"/>
    </source>
</evidence>
<protein>
    <submittedName>
        <fullName evidence="3">Uncharacterized protein</fullName>
    </submittedName>
</protein>
<evidence type="ECO:0000313" key="4">
    <source>
        <dbReference type="Proteomes" id="UP000756346"/>
    </source>
</evidence>
<feature type="chain" id="PRO_5040234676" evidence="2">
    <location>
        <begin position="20"/>
        <end position="331"/>
    </location>
</feature>
<sequence length="331" mass="35946">MRPPSVVVLTAGLAGLATGQSVNPATGFVGKGITMFRPTCASACRDSLSTYRLNCSTVIHDMQGSATRHDTSSRTPSANKRALNNGSVMFVTSPSCYATDTAYLQSVAYCINTRCPLDDSITRAVLEDCWYTYLVGRDAAQPEPAVSYSGALSHTAADSQWSVIGEDDILDRTTLSTDDVYLAKYNAEHYFELSEERHVDFGLVLFIAGLPIANVFLMPTRGQAIFILYLFALNTVLCAVGYTTTPRSDASSTTTSNNNAWFPTPSTELLSYIANRTGILCFANMPLIIIYMTGQAAQSSLSDRHTPSSEPPRVGCRPVPSLRKWCLGSWH</sequence>
<keyword evidence="1" id="KW-0472">Membrane</keyword>
<dbReference type="OrthoDB" id="167398at2759"/>
<dbReference type="EMBL" id="JAGTJQ010000014">
    <property type="protein sequence ID" value="KAH7012552.1"/>
    <property type="molecule type" value="Genomic_DNA"/>
</dbReference>
<reference evidence="3" key="1">
    <citation type="journal article" date="2021" name="Nat. Commun.">
        <title>Genetic determinants of endophytism in the Arabidopsis root mycobiome.</title>
        <authorList>
            <person name="Mesny F."/>
            <person name="Miyauchi S."/>
            <person name="Thiergart T."/>
            <person name="Pickel B."/>
            <person name="Atanasova L."/>
            <person name="Karlsson M."/>
            <person name="Huettel B."/>
            <person name="Barry K.W."/>
            <person name="Haridas S."/>
            <person name="Chen C."/>
            <person name="Bauer D."/>
            <person name="Andreopoulos W."/>
            <person name="Pangilinan J."/>
            <person name="LaButti K."/>
            <person name="Riley R."/>
            <person name="Lipzen A."/>
            <person name="Clum A."/>
            <person name="Drula E."/>
            <person name="Henrissat B."/>
            <person name="Kohler A."/>
            <person name="Grigoriev I.V."/>
            <person name="Martin F.M."/>
            <person name="Hacquard S."/>
        </authorList>
    </citation>
    <scope>NUCLEOTIDE SEQUENCE</scope>
    <source>
        <strain evidence="3">MPI-CAGE-CH-0230</strain>
    </source>
</reference>
<feature type="transmembrane region" description="Helical" evidence="1">
    <location>
        <begin position="224"/>
        <end position="242"/>
    </location>
</feature>
<feature type="transmembrane region" description="Helical" evidence="1">
    <location>
        <begin position="199"/>
        <end position="217"/>
    </location>
</feature>
<dbReference type="Proteomes" id="UP000756346">
    <property type="component" value="Unassembled WGS sequence"/>
</dbReference>
<evidence type="ECO:0000256" key="1">
    <source>
        <dbReference type="SAM" id="Phobius"/>
    </source>
</evidence>
<dbReference type="AlphaFoldDB" id="A0A9P8XR12"/>
<dbReference type="RefSeq" id="XP_046004817.1">
    <property type="nucleotide sequence ID" value="XM_046159818.1"/>
</dbReference>
<proteinExistence type="predicted"/>
<organism evidence="3 4">
    <name type="scientific">Microdochium trichocladiopsis</name>
    <dbReference type="NCBI Taxonomy" id="1682393"/>
    <lineage>
        <taxon>Eukaryota</taxon>
        <taxon>Fungi</taxon>
        <taxon>Dikarya</taxon>
        <taxon>Ascomycota</taxon>
        <taxon>Pezizomycotina</taxon>
        <taxon>Sordariomycetes</taxon>
        <taxon>Xylariomycetidae</taxon>
        <taxon>Xylariales</taxon>
        <taxon>Microdochiaceae</taxon>
        <taxon>Microdochium</taxon>
    </lineage>
</organism>
<feature type="transmembrane region" description="Helical" evidence="1">
    <location>
        <begin position="273"/>
        <end position="294"/>
    </location>
</feature>
<keyword evidence="1" id="KW-0812">Transmembrane</keyword>
<evidence type="ECO:0000313" key="3">
    <source>
        <dbReference type="EMBL" id="KAH7012552.1"/>
    </source>
</evidence>
<keyword evidence="2" id="KW-0732">Signal</keyword>